<keyword evidence="3" id="KW-1185">Reference proteome</keyword>
<dbReference type="Pfam" id="PF01965">
    <property type="entry name" value="DJ-1_PfpI"/>
    <property type="match status" value="1"/>
</dbReference>
<evidence type="ECO:0000313" key="2">
    <source>
        <dbReference type="EMBL" id="WUV49497.1"/>
    </source>
</evidence>
<evidence type="ECO:0000259" key="1">
    <source>
        <dbReference type="Pfam" id="PF01965"/>
    </source>
</evidence>
<dbReference type="InterPro" id="IPR002818">
    <property type="entry name" value="DJ-1/PfpI"/>
</dbReference>
<name>A0ABZ1Z1S8_9NOCA</name>
<gene>
    <name evidence="2" type="ORF">OG563_15575</name>
</gene>
<accession>A0ABZ1Z1S8</accession>
<protein>
    <submittedName>
        <fullName evidence="2">DJ-1/PfpI family protein</fullName>
    </submittedName>
</protein>
<organism evidence="2 3">
    <name type="scientific">Nocardia vinacea</name>
    <dbReference type="NCBI Taxonomy" id="96468"/>
    <lineage>
        <taxon>Bacteria</taxon>
        <taxon>Bacillati</taxon>
        <taxon>Actinomycetota</taxon>
        <taxon>Actinomycetes</taxon>
        <taxon>Mycobacteriales</taxon>
        <taxon>Nocardiaceae</taxon>
        <taxon>Nocardia</taxon>
    </lineage>
</organism>
<dbReference type="SUPFAM" id="SSF52317">
    <property type="entry name" value="Class I glutamine amidotransferase-like"/>
    <property type="match status" value="1"/>
</dbReference>
<proteinExistence type="predicted"/>
<evidence type="ECO:0000313" key="3">
    <source>
        <dbReference type="Proteomes" id="UP001432062"/>
    </source>
</evidence>
<sequence>MATKTVHMAVYDTLADWEVGAATAHINRRSWQKAPGTFRVRTVGLTADPIITTGGMRIVPDVLLADLTPAASAMLILPGADTWETGELVPFAHKAREFLDAGVPVAAICGATFGLAKEGLLDNHAHTGAAAEYLAYSGYSGGDRYLDQAAVLDGDLITAGPTAPFEFAREVLRRLDVYEPYVLDAWYRLFGKSDPAGFAALSEYEAQRVVASA</sequence>
<reference evidence="2" key="1">
    <citation type="submission" date="2022-10" db="EMBL/GenBank/DDBJ databases">
        <title>The complete genomes of actinobacterial strains from the NBC collection.</title>
        <authorList>
            <person name="Joergensen T.S."/>
            <person name="Alvarez Arevalo M."/>
            <person name="Sterndorff E.B."/>
            <person name="Faurdal D."/>
            <person name="Vuksanovic O."/>
            <person name="Mourched A.-S."/>
            <person name="Charusanti P."/>
            <person name="Shaw S."/>
            <person name="Blin K."/>
            <person name="Weber T."/>
        </authorList>
    </citation>
    <scope>NUCLEOTIDE SEQUENCE</scope>
    <source>
        <strain evidence="2">NBC_01482</strain>
    </source>
</reference>
<dbReference type="Proteomes" id="UP001432062">
    <property type="component" value="Chromosome"/>
</dbReference>
<dbReference type="EMBL" id="CP109441">
    <property type="protein sequence ID" value="WUV49497.1"/>
    <property type="molecule type" value="Genomic_DNA"/>
</dbReference>
<dbReference type="Gene3D" id="3.40.50.880">
    <property type="match status" value="1"/>
</dbReference>
<dbReference type="InterPro" id="IPR029062">
    <property type="entry name" value="Class_I_gatase-like"/>
</dbReference>
<feature type="domain" description="DJ-1/PfpI" evidence="1">
    <location>
        <begin position="4"/>
        <end position="173"/>
    </location>
</feature>
<dbReference type="RefSeq" id="WP_329414068.1">
    <property type="nucleotide sequence ID" value="NZ_CP109441.1"/>
</dbReference>